<dbReference type="AlphaFoldDB" id="A0A397JW71"/>
<proteinExistence type="predicted"/>
<sequence length="184" mass="21099">MSSSGTGLLVSKSRHHKKVHGYEFSGLSSGSQSNSSLLLASISEDESLTTNIHKVQLSDEMSCTLRLFEVKSCFNIANEAFQQTLLIYSSEEMRYRKNYATCQDFILNNKIGGKRYKELLSEGFFKNFSKFKIKLHDERDVTLTRFIDGYIKSFRKLMIMINANLFPEKRVKNENLNNCDYSGS</sequence>
<gene>
    <name evidence="1" type="ORF">Glove_21g299</name>
</gene>
<dbReference type="Proteomes" id="UP000266861">
    <property type="component" value="Unassembled WGS sequence"/>
</dbReference>
<reference evidence="1 2" key="1">
    <citation type="submission" date="2018-08" db="EMBL/GenBank/DDBJ databases">
        <title>Genome and evolution of the arbuscular mycorrhizal fungus Diversispora epigaea (formerly Glomus versiforme) and its bacterial endosymbionts.</title>
        <authorList>
            <person name="Sun X."/>
            <person name="Fei Z."/>
            <person name="Harrison M."/>
        </authorList>
    </citation>
    <scope>NUCLEOTIDE SEQUENCE [LARGE SCALE GENOMIC DNA]</scope>
    <source>
        <strain evidence="1 2">IT104</strain>
    </source>
</reference>
<evidence type="ECO:0000313" key="1">
    <source>
        <dbReference type="EMBL" id="RHZ88680.1"/>
    </source>
</evidence>
<organism evidence="1 2">
    <name type="scientific">Diversispora epigaea</name>
    <dbReference type="NCBI Taxonomy" id="1348612"/>
    <lineage>
        <taxon>Eukaryota</taxon>
        <taxon>Fungi</taxon>
        <taxon>Fungi incertae sedis</taxon>
        <taxon>Mucoromycota</taxon>
        <taxon>Glomeromycotina</taxon>
        <taxon>Glomeromycetes</taxon>
        <taxon>Diversisporales</taxon>
        <taxon>Diversisporaceae</taxon>
        <taxon>Diversispora</taxon>
    </lineage>
</organism>
<protein>
    <submittedName>
        <fullName evidence="1">Uncharacterized protein</fullName>
    </submittedName>
</protein>
<keyword evidence="2" id="KW-1185">Reference proteome</keyword>
<dbReference type="EMBL" id="PQFF01000019">
    <property type="protein sequence ID" value="RHZ88680.1"/>
    <property type="molecule type" value="Genomic_DNA"/>
</dbReference>
<name>A0A397JW71_9GLOM</name>
<evidence type="ECO:0000313" key="2">
    <source>
        <dbReference type="Proteomes" id="UP000266861"/>
    </source>
</evidence>
<comment type="caution">
    <text evidence="1">The sequence shown here is derived from an EMBL/GenBank/DDBJ whole genome shotgun (WGS) entry which is preliminary data.</text>
</comment>
<dbReference type="OrthoDB" id="2480913at2759"/>
<accession>A0A397JW71</accession>